<feature type="domain" description="Peptidase S8/S53" evidence="5">
    <location>
        <begin position="276"/>
        <end position="612"/>
    </location>
</feature>
<dbReference type="Pfam" id="PF00082">
    <property type="entry name" value="Peptidase_S8"/>
    <property type="match status" value="1"/>
</dbReference>
<feature type="region of interest" description="Disordered" evidence="4">
    <location>
        <begin position="14"/>
        <end position="41"/>
    </location>
</feature>
<proteinExistence type="predicted"/>
<dbReference type="Gene3D" id="3.40.50.200">
    <property type="entry name" value="Peptidase S8/S53 domain"/>
    <property type="match status" value="1"/>
</dbReference>
<evidence type="ECO:0000256" key="1">
    <source>
        <dbReference type="ARBA" id="ARBA00022670"/>
    </source>
</evidence>
<dbReference type="EMBL" id="QZKU01000045">
    <property type="protein sequence ID" value="RJP23515.1"/>
    <property type="molecule type" value="Genomic_DNA"/>
</dbReference>
<comment type="caution">
    <text evidence="6">The sequence shown here is derived from an EMBL/GenBank/DDBJ whole genome shotgun (WGS) entry which is preliminary data.</text>
</comment>
<evidence type="ECO:0000256" key="4">
    <source>
        <dbReference type="SAM" id="MobiDB-lite"/>
    </source>
</evidence>
<accession>A0A3A4NY75</accession>
<dbReference type="SUPFAM" id="SSF52743">
    <property type="entry name" value="Subtilisin-like"/>
    <property type="match status" value="1"/>
</dbReference>
<evidence type="ECO:0000313" key="6">
    <source>
        <dbReference type="EMBL" id="RJP23515.1"/>
    </source>
</evidence>
<evidence type="ECO:0000256" key="2">
    <source>
        <dbReference type="ARBA" id="ARBA00022801"/>
    </source>
</evidence>
<dbReference type="InterPro" id="IPR000209">
    <property type="entry name" value="Peptidase_S8/S53_dom"/>
</dbReference>
<evidence type="ECO:0000313" key="7">
    <source>
        <dbReference type="Proteomes" id="UP000265882"/>
    </source>
</evidence>
<dbReference type="Proteomes" id="UP000265882">
    <property type="component" value="Unassembled WGS sequence"/>
</dbReference>
<dbReference type="AlphaFoldDB" id="A0A3A4NY75"/>
<organism evidence="6 7">
    <name type="scientific">Abyssobacteria bacterium (strain SURF_5)</name>
    <dbReference type="NCBI Taxonomy" id="2093360"/>
    <lineage>
        <taxon>Bacteria</taxon>
        <taxon>Pseudomonadati</taxon>
        <taxon>Candidatus Hydrogenedentota</taxon>
        <taxon>Candidatus Abyssobacteria</taxon>
    </lineage>
</organism>
<dbReference type="CDD" id="cd04847">
    <property type="entry name" value="Peptidases_S8_Subtilisin_like_2"/>
    <property type="match status" value="1"/>
</dbReference>
<dbReference type="InterPro" id="IPR034074">
    <property type="entry name" value="Y4bN_pept_dom"/>
</dbReference>
<evidence type="ECO:0000256" key="3">
    <source>
        <dbReference type="ARBA" id="ARBA00022825"/>
    </source>
</evidence>
<keyword evidence="2" id="KW-0378">Hydrolase</keyword>
<dbReference type="GO" id="GO:0006508">
    <property type="term" value="P:proteolysis"/>
    <property type="evidence" value="ECO:0007669"/>
    <property type="project" value="UniProtKB-KW"/>
</dbReference>
<dbReference type="InterPro" id="IPR015500">
    <property type="entry name" value="Peptidase_S8_subtilisin-rel"/>
</dbReference>
<dbReference type="InterPro" id="IPR036852">
    <property type="entry name" value="Peptidase_S8/S53_dom_sf"/>
</dbReference>
<dbReference type="PRINTS" id="PR00723">
    <property type="entry name" value="SUBTILISIN"/>
</dbReference>
<keyword evidence="1" id="KW-0645">Protease</keyword>
<name>A0A3A4NY75_ABYX5</name>
<protein>
    <submittedName>
        <fullName evidence="6">Peptidase S8</fullName>
    </submittedName>
</protein>
<reference evidence="6 7" key="1">
    <citation type="journal article" date="2017" name="ISME J.">
        <title>Energy and carbon metabolisms in a deep terrestrial subsurface fluid microbial community.</title>
        <authorList>
            <person name="Momper L."/>
            <person name="Jungbluth S.P."/>
            <person name="Lee M.D."/>
            <person name="Amend J.P."/>
        </authorList>
    </citation>
    <scope>NUCLEOTIDE SEQUENCE [LARGE SCALE GENOMIC DNA]</scope>
    <source>
        <strain evidence="6">SURF_5</strain>
    </source>
</reference>
<gene>
    <name evidence="6" type="ORF">C4520_06045</name>
</gene>
<keyword evidence="3" id="KW-0720">Serine protease</keyword>
<sequence>MAGERYRHIFLAGPTHTQGFTSPNKGGRSPKIPPRNREQHSAHLQERLNETWAEADQRQRRTAVYVERQGTYIEFQSTPGFDLIVQSLDVLRSGIRLQNVRKQDEQGLERTLATVYVPNNKRRYFLSKIRAYATEINERSKRPKNYNLVNSIDDIRLAVLESFWRPEERSLIPGNSPDWVEVWLSSDQDQVVSHFEPLLRSVKCELKEGILKFPERTVMLIRANRSQLKQLVECSDDIAEFRGAKKIASFYVQMDNRDQLVLVQRLLARTIVDRDSDVAVCILDTGVNNGHLLIQPVLNPDDLHAVRGHWGTNDDDGHGTLMAGTAAYGDLSLLLDHDVPVNITHCIESAKILPPPPDRNAKELWGYFTAQGISLAEIQAPTRKRIGCIAVTSEQTRDQGKPSSWSAKLDEIASGYEDDTRRLILISAGNVSTSDDWRNYSDANLSNEVHDPGQAWNALTIGAFTEKIWISDPTYKGYKPIAPSGGLSPYSTTSTAWPSRKWPIKPEVVFEGGNVARSPDGSAMGPDDLQLFSTYYKPQEAQFATFCATSAACAQAAWMAAQIQAQYPDAWPETIRALIVHSAGWTGTLKRQFLGAGSKSDYARLLRICGYGVPKLNDALYCLSNSLTLISQAELTPFEKKIQESIGRDGTRKLASRYISREMHLYNLPWPKDTLTELGAMQVTMRITLSYFIEPSPGEVGWEDRYRYASHGLRFEVNGPGESESEFVQRVNEQARDDGEHPGTEGIGGNWLIGAARNVGSIHSDIWHGRAADLAGSNLIAVYPSVGWWRERHHLNRWSRRTRYTLIVSIYTPQEDIDIYTPVAVQIGLPVTIEIPARRKRG</sequence>
<feature type="compositionally biased region" description="Polar residues" evidence="4">
    <location>
        <begin position="15"/>
        <end position="24"/>
    </location>
</feature>
<evidence type="ECO:0000259" key="5">
    <source>
        <dbReference type="Pfam" id="PF00082"/>
    </source>
</evidence>
<dbReference type="GO" id="GO:0004252">
    <property type="term" value="F:serine-type endopeptidase activity"/>
    <property type="evidence" value="ECO:0007669"/>
    <property type="project" value="InterPro"/>
</dbReference>